<dbReference type="InterPro" id="IPR017850">
    <property type="entry name" value="Alkaline_phosphatase_core_sf"/>
</dbReference>
<dbReference type="InterPro" id="IPR002591">
    <property type="entry name" value="Phosphodiest/P_Trfase"/>
</dbReference>
<dbReference type="PANTHER" id="PTHR10151:SF120">
    <property type="entry name" value="BIS(5'-ADENOSYL)-TRIPHOSPHATASE"/>
    <property type="match status" value="1"/>
</dbReference>
<dbReference type="GO" id="GO:0016787">
    <property type="term" value="F:hydrolase activity"/>
    <property type="evidence" value="ECO:0007669"/>
    <property type="project" value="UniProtKB-ARBA"/>
</dbReference>
<proteinExistence type="predicted"/>
<dbReference type="AlphaFoldDB" id="A0A381SBS5"/>
<dbReference type="CDD" id="cd16018">
    <property type="entry name" value="Enpp"/>
    <property type="match status" value="1"/>
</dbReference>
<dbReference type="EMBL" id="UINC01002619">
    <property type="protein sequence ID" value="SUZ98593.1"/>
    <property type="molecule type" value="Genomic_DNA"/>
</dbReference>
<organism evidence="1">
    <name type="scientific">marine metagenome</name>
    <dbReference type="NCBI Taxonomy" id="408172"/>
    <lineage>
        <taxon>unclassified sequences</taxon>
        <taxon>metagenomes</taxon>
        <taxon>ecological metagenomes</taxon>
    </lineage>
</organism>
<evidence type="ECO:0008006" key="2">
    <source>
        <dbReference type="Google" id="ProtNLM"/>
    </source>
</evidence>
<sequence>VNTITKLIDFRSIFLLLSLCITACSNDQDVHTELSPTVILISLDGFRWDYQDRTDTPHLDYLSENGVRAESFIPVFPTKTFPNHLSVVTGCYPENHGIISNSMYDEEWDAEYYIGENSEPVTESRWYEAEPIWVTAENQGLVAGTYFWPGSEAEINGTRPTHYGEYDGDIPNEDRIQKILDWIDLPSSKRPVFMTLYFSDADTWGHQYGPDGTEMNSVIQELDGYIGMLTEGLDAREVLDDVNIIITSDHGMAGLSRDRVIFLDDYINVYSDSIRIIEWSPVGMVLPVESWVDSIYNSLIGVHPNMAVYRKEDIPERLHFNSHRRIPPIICLADEGWSITSHSYFDNHPDANTGGTHGYDPAYKSMHGSFIASGPALKEGLVINSFQNIHTYNVIADILGLSPAVNDGNLDSVAVMLKNYGNTH</sequence>
<dbReference type="Gene3D" id="3.30.1360.180">
    <property type="match status" value="1"/>
</dbReference>
<protein>
    <recommendedName>
        <fullName evidence="2">Sulfatase N-terminal domain-containing protein</fullName>
    </recommendedName>
</protein>
<accession>A0A381SBS5</accession>
<dbReference type="PANTHER" id="PTHR10151">
    <property type="entry name" value="ECTONUCLEOTIDE PYROPHOSPHATASE/PHOSPHODIESTERASE"/>
    <property type="match status" value="1"/>
</dbReference>
<reference evidence="1" key="1">
    <citation type="submission" date="2018-05" db="EMBL/GenBank/DDBJ databases">
        <authorList>
            <person name="Lanie J.A."/>
            <person name="Ng W.-L."/>
            <person name="Kazmierczak K.M."/>
            <person name="Andrzejewski T.M."/>
            <person name="Davidsen T.M."/>
            <person name="Wayne K.J."/>
            <person name="Tettelin H."/>
            <person name="Glass J.I."/>
            <person name="Rusch D."/>
            <person name="Podicherti R."/>
            <person name="Tsui H.-C.T."/>
            <person name="Winkler M.E."/>
        </authorList>
    </citation>
    <scope>NUCLEOTIDE SEQUENCE</scope>
</reference>
<dbReference type="SUPFAM" id="SSF53649">
    <property type="entry name" value="Alkaline phosphatase-like"/>
    <property type="match status" value="1"/>
</dbReference>
<dbReference type="Gene3D" id="3.40.720.10">
    <property type="entry name" value="Alkaline Phosphatase, subunit A"/>
    <property type="match status" value="1"/>
</dbReference>
<evidence type="ECO:0000313" key="1">
    <source>
        <dbReference type="EMBL" id="SUZ98593.1"/>
    </source>
</evidence>
<dbReference type="Pfam" id="PF01663">
    <property type="entry name" value="Phosphodiest"/>
    <property type="match status" value="1"/>
</dbReference>
<feature type="non-terminal residue" evidence="1">
    <location>
        <position position="1"/>
    </location>
</feature>
<name>A0A381SBS5_9ZZZZ</name>
<gene>
    <name evidence="1" type="ORF">METZ01_LOCUS51447</name>
</gene>